<dbReference type="InterPro" id="IPR016174">
    <property type="entry name" value="Di-haem_cyt_TM"/>
</dbReference>
<keyword evidence="9 13" id="KW-1133">Transmembrane helix</keyword>
<name>A0ABV2L987_9HYPH</name>
<feature type="transmembrane region" description="Helical" evidence="13">
    <location>
        <begin position="188"/>
        <end position="215"/>
    </location>
</feature>
<keyword evidence="8" id="KW-0249">Electron transport</keyword>
<dbReference type="PANTHER" id="PTHR30485:SF1">
    <property type="entry name" value="CYTOCHROME YDHU-RELATED"/>
    <property type="match status" value="1"/>
</dbReference>
<feature type="transmembrane region" description="Helical" evidence="13">
    <location>
        <begin position="144"/>
        <end position="168"/>
    </location>
</feature>
<feature type="domain" description="Cytochrome b561 bacterial/Ni-hydrogenase" evidence="14">
    <location>
        <begin position="12"/>
        <end position="222"/>
    </location>
</feature>
<gene>
    <name evidence="15" type="ORF">ABID43_003431</name>
</gene>
<feature type="compositionally biased region" description="Basic and acidic residues" evidence="12">
    <location>
        <begin position="236"/>
        <end position="247"/>
    </location>
</feature>
<keyword evidence="7" id="KW-0479">Metal-binding</keyword>
<evidence type="ECO:0000256" key="2">
    <source>
        <dbReference type="ARBA" id="ARBA00008622"/>
    </source>
</evidence>
<keyword evidence="5" id="KW-0349">Heme</keyword>
<dbReference type="PANTHER" id="PTHR30485">
    <property type="entry name" value="NI/FE-HYDROGENASE 1 B-TYPE CYTOCHROME SUBUNIT"/>
    <property type="match status" value="1"/>
</dbReference>
<feature type="transmembrane region" description="Helical" evidence="13">
    <location>
        <begin position="79"/>
        <end position="102"/>
    </location>
</feature>
<evidence type="ECO:0000256" key="8">
    <source>
        <dbReference type="ARBA" id="ARBA00022982"/>
    </source>
</evidence>
<comment type="subcellular location">
    <subcellularLocation>
        <location evidence="1">Cell membrane</location>
        <topology evidence="1">Multi-pass membrane protein</topology>
    </subcellularLocation>
</comment>
<keyword evidence="6 13" id="KW-0812">Transmembrane</keyword>
<keyword evidence="4" id="KW-1003">Cell membrane</keyword>
<feature type="transmembrane region" description="Helical" evidence="13">
    <location>
        <begin position="21"/>
        <end position="42"/>
    </location>
</feature>
<evidence type="ECO:0000256" key="13">
    <source>
        <dbReference type="SAM" id="Phobius"/>
    </source>
</evidence>
<keyword evidence="10" id="KW-0408">Iron</keyword>
<sequence>MAEDPDPSLVHRHAAWVRVTHWLNAVAFLALVVSGIAILLALPRLFWGETGANGAPAALDLPLPVNLEQTGWGRNLHFLSAWVLVLNGIVYLIVAFVGGHFARDLVPDRDQLAPHHLAREIADHARLKPARGREALRYNALQKFAYLAVLFGLFPLMVLTGLTMSPGVTAAYPELFTLFGGRQSARTLHFLTACLLVLFLVVHVLQVFVGGAGNLMRSMITGRFRVPPEPARTTRAPRDRLTESPDA</sequence>
<comment type="caution">
    <text evidence="15">The sequence shown here is derived from an EMBL/GenBank/DDBJ whole genome shotgun (WGS) entry which is preliminary data.</text>
</comment>
<evidence type="ECO:0000256" key="5">
    <source>
        <dbReference type="ARBA" id="ARBA00022617"/>
    </source>
</evidence>
<dbReference type="Proteomes" id="UP001549145">
    <property type="component" value="Unassembled WGS sequence"/>
</dbReference>
<evidence type="ECO:0000256" key="7">
    <source>
        <dbReference type="ARBA" id="ARBA00022723"/>
    </source>
</evidence>
<evidence type="ECO:0000313" key="15">
    <source>
        <dbReference type="EMBL" id="MET3693877.1"/>
    </source>
</evidence>
<dbReference type="InterPro" id="IPR051542">
    <property type="entry name" value="Hydrogenase_cytochrome"/>
</dbReference>
<evidence type="ECO:0000256" key="4">
    <source>
        <dbReference type="ARBA" id="ARBA00022475"/>
    </source>
</evidence>
<reference evidence="15 16" key="1">
    <citation type="submission" date="2024-06" db="EMBL/GenBank/DDBJ databases">
        <title>Genomic Encyclopedia of Type Strains, Phase IV (KMG-IV): sequencing the most valuable type-strain genomes for metagenomic binning, comparative biology and taxonomic classification.</title>
        <authorList>
            <person name="Goeker M."/>
        </authorList>
    </citation>
    <scope>NUCLEOTIDE SEQUENCE [LARGE SCALE GENOMIC DNA]</scope>
    <source>
        <strain evidence="15 16">DSM 21331</strain>
    </source>
</reference>
<evidence type="ECO:0000313" key="16">
    <source>
        <dbReference type="Proteomes" id="UP001549145"/>
    </source>
</evidence>
<organism evidence="15 16">
    <name type="scientific">Methylobacterium goesingense</name>
    <dbReference type="NCBI Taxonomy" id="243690"/>
    <lineage>
        <taxon>Bacteria</taxon>
        <taxon>Pseudomonadati</taxon>
        <taxon>Pseudomonadota</taxon>
        <taxon>Alphaproteobacteria</taxon>
        <taxon>Hyphomicrobiales</taxon>
        <taxon>Methylobacteriaceae</taxon>
        <taxon>Methylobacterium</taxon>
    </lineage>
</organism>
<keyword evidence="16" id="KW-1185">Reference proteome</keyword>
<protein>
    <submittedName>
        <fullName evidence="15">Thiosulfate reductase cytochrome b subunit</fullName>
    </submittedName>
</protein>
<dbReference type="InterPro" id="IPR011577">
    <property type="entry name" value="Cyt_b561_bac/Ni-Hgenase"/>
</dbReference>
<evidence type="ECO:0000256" key="12">
    <source>
        <dbReference type="SAM" id="MobiDB-lite"/>
    </source>
</evidence>
<dbReference type="PRINTS" id="PR00161">
    <property type="entry name" value="NIHGNASECYTB"/>
</dbReference>
<evidence type="ECO:0000256" key="3">
    <source>
        <dbReference type="ARBA" id="ARBA00022448"/>
    </source>
</evidence>
<accession>A0ABV2L987</accession>
<evidence type="ECO:0000256" key="9">
    <source>
        <dbReference type="ARBA" id="ARBA00022989"/>
    </source>
</evidence>
<dbReference type="RefSeq" id="WP_238279702.1">
    <property type="nucleotide sequence ID" value="NZ_BPQL01000065.1"/>
</dbReference>
<evidence type="ECO:0000256" key="11">
    <source>
        <dbReference type="ARBA" id="ARBA00023136"/>
    </source>
</evidence>
<dbReference type="Gene3D" id="1.20.950.20">
    <property type="entry name" value="Transmembrane di-heme cytochromes, Chain C"/>
    <property type="match status" value="1"/>
</dbReference>
<dbReference type="InterPro" id="IPR000516">
    <property type="entry name" value="Ni-dep_Hydgase_cyt-B"/>
</dbReference>
<dbReference type="Pfam" id="PF01292">
    <property type="entry name" value="Ni_hydr_CYTB"/>
    <property type="match status" value="1"/>
</dbReference>
<dbReference type="EMBL" id="JBEPMM010000010">
    <property type="protein sequence ID" value="MET3693877.1"/>
    <property type="molecule type" value="Genomic_DNA"/>
</dbReference>
<keyword evidence="11 13" id="KW-0472">Membrane</keyword>
<evidence type="ECO:0000256" key="10">
    <source>
        <dbReference type="ARBA" id="ARBA00023004"/>
    </source>
</evidence>
<comment type="similarity">
    <text evidence="2">Belongs to the HupC/HyaC/HydC family.</text>
</comment>
<feature type="region of interest" description="Disordered" evidence="12">
    <location>
        <begin position="227"/>
        <end position="247"/>
    </location>
</feature>
<proteinExistence type="inferred from homology"/>
<evidence type="ECO:0000256" key="1">
    <source>
        <dbReference type="ARBA" id="ARBA00004651"/>
    </source>
</evidence>
<evidence type="ECO:0000256" key="6">
    <source>
        <dbReference type="ARBA" id="ARBA00022692"/>
    </source>
</evidence>
<evidence type="ECO:0000259" key="14">
    <source>
        <dbReference type="Pfam" id="PF01292"/>
    </source>
</evidence>
<keyword evidence="3" id="KW-0813">Transport</keyword>
<dbReference type="SUPFAM" id="SSF81342">
    <property type="entry name" value="Transmembrane di-heme cytochromes"/>
    <property type="match status" value="1"/>
</dbReference>